<gene>
    <name evidence="1" type="ORF">D5H78_14130</name>
</gene>
<keyword evidence="2" id="KW-1185">Reference proteome</keyword>
<comment type="caution">
    <text evidence="1">The sequence shown here is derived from an EMBL/GenBank/DDBJ whole genome shotgun (WGS) entry which is preliminary data.</text>
</comment>
<protein>
    <submittedName>
        <fullName evidence="1">Uncharacterized protein</fullName>
    </submittedName>
</protein>
<sequence length="293" mass="30661">MSRDRRPRAPHSRAFPLLHEHDPLLRAHCDAPLRTFLLVRGPGLPSAPARGPAPREPLAPAAVLVRGATGTAVAAGLALVGADHPGALDRAIGAALAWAAETGFEVLDLFGDRDEVAAELAAEELLKGLDLLPDDWAGDGTWPTPPAQVALRSLRAWARFPAAAVPRPAVVIGGVEHGLDGDHLVDDVVHALRRGEADPSVPGGRAALLHALPDGAVLERVLVDVLTDRGPRSLPGTRVGVPWLREPALVLDEAAAPLAWRSDALTLATDPRGAPVPAVEGVDGDPLRLRVPF</sequence>
<name>A0A3A3YY66_9ACTN</name>
<proteinExistence type="predicted"/>
<dbReference type="EMBL" id="QZEZ01000006">
    <property type="protein sequence ID" value="RJK94923.1"/>
    <property type="molecule type" value="Genomic_DNA"/>
</dbReference>
<dbReference type="RefSeq" id="WP_119951106.1">
    <property type="nucleotide sequence ID" value="NZ_QZEZ01000006.1"/>
</dbReference>
<organism evidence="1 2">
    <name type="scientific">Vallicoccus soli</name>
    <dbReference type="NCBI Taxonomy" id="2339232"/>
    <lineage>
        <taxon>Bacteria</taxon>
        <taxon>Bacillati</taxon>
        <taxon>Actinomycetota</taxon>
        <taxon>Actinomycetes</taxon>
        <taxon>Motilibacterales</taxon>
        <taxon>Vallicoccaceae</taxon>
        <taxon>Vallicoccus</taxon>
    </lineage>
</organism>
<accession>A0A3A3YY66</accession>
<reference evidence="1 2" key="1">
    <citation type="submission" date="2018-09" db="EMBL/GenBank/DDBJ databases">
        <title>YIM 75000 draft genome.</title>
        <authorList>
            <person name="Tang S."/>
            <person name="Feng Y."/>
        </authorList>
    </citation>
    <scope>NUCLEOTIDE SEQUENCE [LARGE SCALE GENOMIC DNA]</scope>
    <source>
        <strain evidence="1 2">YIM 75000</strain>
    </source>
</reference>
<dbReference type="Proteomes" id="UP000265614">
    <property type="component" value="Unassembled WGS sequence"/>
</dbReference>
<evidence type="ECO:0000313" key="2">
    <source>
        <dbReference type="Proteomes" id="UP000265614"/>
    </source>
</evidence>
<dbReference type="AlphaFoldDB" id="A0A3A3YY66"/>
<evidence type="ECO:0000313" key="1">
    <source>
        <dbReference type="EMBL" id="RJK94923.1"/>
    </source>
</evidence>